<dbReference type="EMBL" id="WOCA01000003">
    <property type="protein sequence ID" value="MUK87988.1"/>
    <property type="molecule type" value="Genomic_DNA"/>
</dbReference>
<feature type="transmembrane region" description="Helical" evidence="7">
    <location>
        <begin position="255"/>
        <end position="276"/>
    </location>
</feature>
<dbReference type="Gene3D" id="1.20.1250.20">
    <property type="entry name" value="MFS general substrate transporter like domains"/>
    <property type="match status" value="1"/>
</dbReference>
<feature type="domain" description="Major facilitator superfamily (MFS) profile" evidence="8">
    <location>
        <begin position="4"/>
        <end position="399"/>
    </location>
</feature>
<dbReference type="InterPro" id="IPR011701">
    <property type="entry name" value="MFS"/>
</dbReference>
<feature type="transmembrane region" description="Helical" evidence="7">
    <location>
        <begin position="215"/>
        <end position="235"/>
    </location>
</feature>
<evidence type="ECO:0000256" key="5">
    <source>
        <dbReference type="ARBA" id="ARBA00022989"/>
    </source>
</evidence>
<evidence type="ECO:0000256" key="3">
    <source>
        <dbReference type="ARBA" id="ARBA00022475"/>
    </source>
</evidence>
<dbReference type="PRINTS" id="PR01988">
    <property type="entry name" value="EXPORTERBACE"/>
</dbReference>
<keyword evidence="10" id="KW-1185">Reference proteome</keyword>
<dbReference type="PANTHER" id="PTHR43266:SF2">
    <property type="entry name" value="MAJOR FACILITATOR SUPERFAMILY (MFS) PROFILE DOMAIN-CONTAINING PROTEIN"/>
    <property type="match status" value="1"/>
</dbReference>
<evidence type="ECO:0000256" key="2">
    <source>
        <dbReference type="ARBA" id="ARBA00022448"/>
    </source>
</evidence>
<keyword evidence="5 7" id="KW-1133">Transmembrane helix</keyword>
<feature type="transmembrane region" description="Helical" evidence="7">
    <location>
        <begin position="133"/>
        <end position="158"/>
    </location>
</feature>
<feature type="transmembrane region" description="Helical" evidence="7">
    <location>
        <begin position="164"/>
        <end position="185"/>
    </location>
</feature>
<evidence type="ECO:0000259" key="8">
    <source>
        <dbReference type="PROSITE" id="PS50850"/>
    </source>
</evidence>
<comment type="caution">
    <text evidence="9">The sequence shown here is derived from an EMBL/GenBank/DDBJ whole genome shotgun (WGS) entry which is preliminary data.</text>
</comment>
<feature type="transmembrane region" description="Helical" evidence="7">
    <location>
        <begin position="375"/>
        <end position="395"/>
    </location>
</feature>
<sequence length="404" mass="44387">MIKLVRWKYPMILLTGVGISTIGEWVYFVALNLIVYEMTGSPLAVSGLYILKPLATICTNFWAGSMIDRLNQRNVMIFLDIFRALFIAILPFMSSIVFIYMIVFIINMASSMFAPASLTYITKLIPQENRKTFNALHSLITSGAFLVGPAVAGVLFLIGTPTAAIFINALALLLSGLVTFFIPSFKNANENSNTRLSVVMLKQDLQAVIAFSKSYQFIIVIYFLFSCVLVVMATAVDSLEAAFAKDVLILTNSEYGFLVSIAGAGVIIGALFNTLIVNIVKTSFLIGVGPVLVSIGYFIYAFSNTFLAASIGFFTLAFFIAFANTGFLTFFQNNIPVHLMGRIRSVYQLIEAMLIIIFTSVMGLSAQFYSIQLVVVLGVLVMMLFSLVLCGLCLIPSKRLYFNG</sequence>
<proteinExistence type="predicted"/>
<feature type="transmembrane region" description="Helical" evidence="7">
    <location>
        <begin position="283"/>
        <end position="300"/>
    </location>
</feature>
<dbReference type="CDD" id="cd06173">
    <property type="entry name" value="MFS_MefA_like"/>
    <property type="match status" value="1"/>
</dbReference>
<dbReference type="RefSeq" id="WP_155667976.1">
    <property type="nucleotide sequence ID" value="NZ_WOCA01000003.1"/>
</dbReference>
<protein>
    <submittedName>
        <fullName evidence="9">MFS transporter</fullName>
    </submittedName>
</protein>
<dbReference type="InterPro" id="IPR020846">
    <property type="entry name" value="MFS_dom"/>
</dbReference>
<feature type="transmembrane region" description="Helical" evidence="7">
    <location>
        <begin position="306"/>
        <end position="331"/>
    </location>
</feature>
<keyword evidence="6 7" id="KW-0472">Membrane</keyword>
<keyword evidence="3" id="KW-1003">Cell membrane</keyword>
<organism evidence="9 10">
    <name type="scientific">Ornithinibacillus caprae</name>
    <dbReference type="NCBI Taxonomy" id="2678566"/>
    <lineage>
        <taxon>Bacteria</taxon>
        <taxon>Bacillati</taxon>
        <taxon>Bacillota</taxon>
        <taxon>Bacilli</taxon>
        <taxon>Bacillales</taxon>
        <taxon>Bacillaceae</taxon>
        <taxon>Ornithinibacillus</taxon>
    </lineage>
</organism>
<accession>A0A6N8FL18</accession>
<gene>
    <name evidence="9" type="ORF">GMD78_06195</name>
</gene>
<feature type="transmembrane region" description="Helical" evidence="7">
    <location>
        <begin position="12"/>
        <end position="36"/>
    </location>
</feature>
<dbReference type="GO" id="GO:0022857">
    <property type="term" value="F:transmembrane transporter activity"/>
    <property type="evidence" value="ECO:0007669"/>
    <property type="project" value="InterPro"/>
</dbReference>
<evidence type="ECO:0000256" key="1">
    <source>
        <dbReference type="ARBA" id="ARBA00004651"/>
    </source>
</evidence>
<keyword evidence="2" id="KW-0813">Transport</keyword>
<keyword evidence="4 7" id="KW-0812">Transmembrane</keyword>
<name>A0A6N8FL18_9BACI</name>
<dbReference type="GO" id="GO:0005886">
    <property type="term" value="C:plasma membrane"/>
    <property type="evidence" value="ECO:0007669"/>
    <property type="project" value="UniProtKB-SubCell"/>
</dbReference>
<evidence type="ECO:0000313" key="10">
    <source>
        <dbReference type="Proteomes" id="UP000469125"/>
    </source>
</evidence>
<evidence type="ECO:0000256" key="6">
    <source>
        <dbReference type="ARBA" id="ARBA00023136"/>
    </source>
</evidence>
<evidence type="ECO:0000313" key="9">
    <source>
        <dbReference type="EMBL" id="MUK87988.1"/>
    </source>
</evidence>
<feature type="transmembrane region" description="Helical" evidence="7">
    <location>
        <begin position="42"/>
        <end position="63"/>
    </location>
</feature>
<dbReference type="SUPFAM" id="SSF103473">
    <property type="entry name" value="MFS general substrate transporter"/>
    <property type="match status" value="1"/>
</dbReference>
<dbReference type="AlphaFoldDB" id="A0A6N8FL18"/>
<evidence type="ECO:0000256" key="4">
    <source>
        <dbReference type="ARBA" id="ARBA00022692"/>
    </source>
</evidence>
<dbReference type="Pfam" id="PF07690">
    <property type="entry name" value="MFS_1"/>
    <property type="match status" value="1"/>
</dbReference>
<evidence type="ECO:0000256" key="7">
    <source>
        <dbReference type="SAM" id="Phobius"/>
    </source>
</evidence>
<dbReference type="PROSITE" id="PS50850">
    <property type="entry name" value="MFS"/>
    <property type="match status" value="1"/>
</dbReference>
<feature type="transmembrane region" description="Helical" evidence="7">
    <location>
        <begin position="352"/>
        <end position="369"/>
    </location>
</feature>
<dbReference type="PANTHER" id="PTHR43266">
    <property type="entry name" value="MACROLIDE-EFFLUX PROTEIN"/>
    <property type="match status" value="1"/>
</dbReference>
<dbReference type="InterPro" id="IPR036259">
    <property type="entry name" value="MFS_trans_sf"/>
</dbReference>
<reference evidence="9 10" key="1">
    <citation type="submission" date="2019-11" db="EMBL/GenBank/DDBJ databases">
        <authorList>
            <person name="Li X."/>
        </authorList>
    </citation>
    <scope>NUCLEOTIDE SEQUENCE [LARGE SCALE GENOMIC DNA]</scope>
    <source>
        <strain evidence="9 10">L9</strain>
    </source>
</reference>
<dbReference type="InterPro" id="IPR022324">
    <property type="entry name" value="Bacilysin_exporter_BacE_put"/>
</dbReference>
<comment type="subcellular location">
    <subcellularLocation>
        <location evidence="1">Cell membrane</location>
        <topology evidence="1">Multi-pass membrane protein</topology>
    </subcellularLocation>
</comment>
<dbReference type="Proteomes" id="UP000469125">
    <property type="component" value="Unassembled WGS sequence"/>
</dbReference>